<dbReference type="EMBL" id="VWZI01007320">
    <property type="protein sequence ID" value="NXG44476.1"/>
    <property type="molecule type" value="Genomic_DNA"/>
</dbReference>
<gene>
    <name evidence="1" type="primary">Elmod1_0</name>
    <name evidence="1" type="ORF">PSIHAE_R14805</name>
</gene>
<sequence length="57" mass="6554">IALDYVLLSCPLRLGVSLQACLLQIVGYRNLIAEVEKLRREPYDSENPQHEEMLLKV</sequence>
<accession>A0A7K9BWI5</accession>
<evidence type="ECO:0000313" key="1">
    <source>
        <dbReference type="EMBL" id="NXG44476.1"/>
    </source>
</evidence>
<organism evidence="1 2">
    <name type="scientific">Psilopogon haemacephalus</name>
    <name type="common">coppersmith barbet</name>
    <dbReference type="NCBI Taxonomy" id="2585815"/>
    <lineage>
        <taxon>Eukaryota</taxon>
        <taxon>Metazoa</taxon>
        <taxon>Chordata</taxon>
        <taxon>Craniata</taxon>
        <taxon>Vertebrata</taxon>
        <taxon>Euteleostomi</taxon>
        <taxon>Archelosauria</taxon>
        <taxon>Archosauria</taxon>
        <taxon>Dinosauria</taxon>
        <taxon>Saurischia</taxon>
        <taxon>Theropoda</taxon>
        <taxon>Coelurosauria</taxon>
        <taxon>Aves</taxon>
        <taxon>Neognathae</taxon>
        <taxon>Neoaves</taxon>
        <taxon>Telluraves</taxon>
        <taxon>Coraciimorphae</taxon>
        <taxon>Piciformes</taxon>
        <taxon>Megalaimidae</taxon>
        <taxon>Psilopogon</taxon>
    </lineage>
</organism>
<proteinExistence type="predicted"/>
<feature type="non-terminal residue" evidence="1">
    <location>
        <position position="57"/>
    </location>
</feature>
<dbReference type="Proteomes" id="UP000574528">
    <property type="component" value="Unassembled WGS sequence"/>
</dbReference>
<dbReference type="AlphaFoldDB" id="A0A7K9BWI5"/>
<evidence type="ECO:0000313" key="2">
    <source>
        <dbReference type="Proteomes" id="UP000574528"/>
    </source>
</evidence>
<feature type="non-terminal residue" evidence="1">
    <location>
        <position position="1"/>
    </location>
</feature>
<dbReference type="OrthoDB" id="67155at2759"/>
<protein>
    <submittedName>
        <fullName evidence="1">ELMD1 protein</fullName>
    </submittedName>
</protein>
<reference evidence="1 2" key="1">
    <citation type="submission" date="2019-09" db="EMBL/GenBank/DDBJ databases">
        <title>Bird 10,000 Genomes (B10K) Project - Family phase.</title>
        <authorList>
            <person name="Zhang G."/>
        </authorList>
    </citation>
    <scope>NUCLEOTIDE SEQUENCE [LARGE SCALE GENOMIC DNA]</scope>
    <source>
        <strain evidence="1">B10K-DU-001-24</strain>
        <tissue evidence="1">Muscle</tissue>
    </source>
</reference>
<comment type="caution">
    <text evidence="1">The sequence shown here is derived from an EMBL/GenBank/DDBJ whole genome shotgun (WGS) entry which is preliminary data.</text>
</comment>
<keyword evidence="2" id="KW-1185">Reference proteome</keyword>
<name>A0A7K9BWI5_9PICI</name>